<sequence length="107" mass="12382">MSTEDNEKNPSTSHPGPNVEDPKLQEYYTDEKIESLLVENLYLKSLLKMSTKDNQKNPSTSHPGPNVEDPKLQEYYTDEEIESLLIENLYLKSQLKRLHPKMSTDDN</sequence>
<organism evidence="2 3">
    <name type="scientific">Temnothorax curvispinosus</name>
    <dbReference type="NCBI Taxonomy" id="300111"/>
    <lineage>
        <taxon>Eukaryota</taxon>
        <taxon>Metazoa</taxon>
        <taxon>Ecdysozoa</taxon>
        <taxon>Arthropoda</taxon>
        <taxon>Hexapoda</taxon>
        <taxon>Insecta</taxon>
        <taxon>Pterygota</taxon>
        <taxon>Neoptera</taxon>
        <taxon>Endopterygota</taxon>
        <taxon>Hymenoptera</taxon>
        <taxon>Apocrita</taxon>
        <taxon>Aculeata</taxon>
        <taxon>Formicoidea</taxon>
        <taxon>Formicidae</taxon>
        <taxon>Myrmicinae</taxon>
        <taxon>Temnothorax</taxon>
    </lineage>
</organism>
<reference evidence="3" key="1">
    <citation type="submission" date="2025-08" db="UniProtKB">
        <authorList>
            <consortium name="RefSeq"/>
        </authorList>
    </citation>
    <scope>IDENTIFICATION</scope>
    <source>
        <tissue evidence="3">Whole body</tissue>
    </source>
</reference>
<evidence type="ECO:0000313" key="2">
    <source>
        <dbReference type="Proteomes" id="UP000504618"/>
    </source>
</evidence>
<evidence type="ECO:0000313" key="3">
    <source>
        <dbReference type="RefSeq" id="XP_024868245.1"/>
    </source>
</evidence>
<dbReference type="AlphaFoldDB" id="A0A6J1PG56"/>
<name>A0A6J1PG56_9HYME</name>
<proteinExistence type="predicted"/>
<dbReference type="GeneID" id="112452337"/>
<feature type="region of interest" description="Disordered" evidence="1">
    <location>
        <begin position="52"/>
        <end position="74"/>
    </location>
</feature>
<feature type="region of interest" description="Disordered" evidence="1">
    <location>
        <begin position="1"/>
        <end position="26"/>
    </location>
</feature>
<keyword evidence="2" id="KW-1185">Reference proteome</keyword>
<dbReference type="RefSeq" id="XP_024868245.1">
    <property type="nucleotide sequence ID" value="XM_025012477.1"/>
</dbReference>
<accession>A0A6J1PG56</accession>
<evidence type="ECO:0000256" key="1">
    <source>
        <dbReference type="SAM" id="MobiDB-lite"/>
    </source>
</evidence>
<protein>
    <submittedName>
        <fullName evidence="3">Uncharacterized protein LOC112452337</fullName>
    </submittedName>
</protein>
<gene>
    <name evidence="3" type="primary">LOC112452337</name>
</gene>
<dbReference type="Proteomes" id="UP000504618">
    <property type="component" value="Unplaced"/>
</dbReference>